<name>A0A4Y5YJJ9_9GAMM</name>
<evidence type="ECO:0000256" key="1">
    <source>
        <dbReference type="ARBA" id="ARBA00001946"/>
    </source>
</evidence>
<dbReference type="SUPFAM" id="SSF53218">
    <property type="entry name" value="Molybdenum cofactor biosynthesis proteins"/>
    <property type="match status" value="1"/>
</dbReference>
<keyword evidence="8 13" id="KW-0808">Transferase</keyword>
<evidence type="ECO:0000256" key="3">
    <source>
        <dbReference type="ARBA" id="ARBA00005046"/>
    </source>
</evidence>
<dbReference type="AlphaFoldDB" id="A0A4Y5YJJ9"/>
<dbReference type="Proteomes" id="UP000319809">
    <property type="component" value="Chromosome"/>
</dbReference>
<evidence type="ECO:0000256" key="13">
    <source>
        <dbReference type="RuleBase" id="RU365090"/>
    </source>
</evidence>
<dbReference type="NCBIfam" id="TIGR00177">
    <property type="entry name" value="molyb_syn"/>
    <property type="match status" value="1"/>
</dbReference>
<comment type="similarity">
    <text evidence="4 13">Belongs to the MoeA family.</text>
</comment>
<evidence type="ECO:0000256" key="11">
    <source>
        <dbReference type="ARBA" id="ARBA00023150"/>
    </source>
</evidence>
<accession>A0A4Y5YJJ9</accession>
<dbReference type="GO" id="GO:0006777">
    <property type="term" value="P:Mo-molybdopterin cofactor biosynthetic process"/>
    <property type="evidence" value="ECO:0007669"/>
    <property type="project" value="UniProtKB-UniRule"/>
</dbReference>
<feature type="domain" description="MoaB/Mog" evidence="14">
    <location>
        <begin position="191"/>
        <end position="328"/>
    </location>
</feature>
<dbReference type="InterPro" id="IPR036135">
    <property type="entry name" value="MoeA_linker/N_sf"/>
</dbReference>
<dbReference type="Gene3D" id="2.40.340.10">
    <property type="entry name" value="MoeA, C-terminal, domain IV"/>
    <property type="match status" value="1"/>
</dbReference>
<keyword evidence="7 13" id="KW-0500">Molybdenum</keyword>
<dbReference type="GO" id="GO:0046872">
    <property type="term" value="F:metal ion binding"/>
    <property type="evidence" value="ECO:0007669"/>
    <property type="project" value="UniProtKB-UniRule"/>
</dbReference>
<keyword evidence="16" id="KW-1185">Reference proteome</keyword>
<evidence type="ECO:0000313" key="15">
    <source>
        <dbReference type="EMBL" id="QDE32904.1"/>
    </source>
</evidence>
<dbReference type="EMBL" id="CP041036">
    <property type="protein sequence ID" value="QDE32904.1"/>
    <property type="molecule type" value="Genomic_DNA"/>
</dbReference>
<evidence type="ECO:0000256" key="2">
    <source>
        <dbReference type="ARBA" id="ARBA00002901"/>
    </source>
</evidence>
<dbReference type="PROSITE" id="PS01079">
    <property type="entry name" value="MOCF_BIOSYNTHESIS_2"/>
    <property type="match status" value="1"/>
</dbReference>
<comment type="pathway">
    <text evidence="3 13">Cofactor biosynthesis; molybdopterin biosynthesis.</text>
</comment>
<dbReference type="Pfam" id="PF03454">
    <property type="entry name" value="MoeA_C"/>
    <property type="match status" value="1"/>
</dbReference>
<evidence type="ECO:0000256" key="6">
    <source>
        <dbReference type="ARBA" id="ARBA00021108"/>
    </source>
</evidence>
<organism evidence="15 16">
    <name type="scientific">Shewanella polaris</name>
    <dbReference type="NCBI Taxonomy" id="2588449"/>
    <lineage>
        <taxon>Bacteria</taxon>
        <taxon>Pseudomonadati</taxon>
        <taxon>Pseudomonadota</taxon>
        <taxon>Gammaproteobacteria</taxon>
        <taxon>Alteromonadales</taxon>
        <taxon>Shewanellaceae</taxon>
        <taxon>Shewanella</taxon>
    </lineage>
</organism>
<dbReference type="InterPro" id="IPR008284">
    <property type="entry name" value="MoCF_biosynth_CS"/>
</dbReference>
<dbReference type="EC" id="2.10.1.1" evidence="5 13"/>
<dbReference type="FunFam" id="3.40.980.10:FF:000004">
    <property type="entry name" value="Molybdopterin molybdenumtransferase"/>
    <property type="match status" value="1"/>
</dbReference>
<evidence type="ECO:0000256" key="4">
    <source>
        <dbReference type="ARBA" id="ARBA00010763"/>
    </source>
</evidence>
<evidence type="ECO:0000256" key="5">
    <source>
        <dbReference type="ARBA" id="ARBA00013269"/>
    </source>
</evidence>
<dbReference type="KEGG" id="spol:FH971_19190"/>
<dbReference type="NCBIfam" id="NF045515">
    <property type="entry name" value="Glp_gephyrin"/>
    <property type="match status" value="1"/>
</dbReference>
<comment type="cofactor">
    <cofactor evidence="1 13">
        <name>Mg(2+)</name>
        <dbReference type="ChEBI" id="CHEBI:18420"/>
    </cofactor>
</comment>
<dbReference type="CDD" id="cd00887">
    <property type="entry name" value="MoeA"/>
    <property type="match status" value="1"/>
</dbReference>
<gene>
    <name evidence="15" type="ORF">FH971_19190</name>
</gene>
<keyword evidence="10 13" id="KW-0460">Magnesium</keyword>
<evidence type="ECO:0000256" key="10">
    <source>
        <dbReference type="ARBA" id="ARBA00022842"/>
    </source>
</evidence>
<evidence type="ECO:0000259" key="14">
    <source>
        <dbReference type="SMART" id="SM00852"/>
    </source>
</evidence>
<dbReference type="PANTHER" id="PTHR10192:SF5">
    <property type="entry name" value="GEPHYRIN"/>
    <property type="match status" value="1"/>
</dbReference>
<dbReference type="InterPro" id="IPR036688">
    <property type="entry name" value="MoeA_C_domain_IV_sf"/>
</dbReference>
<dbReference type="GO" id="GO:0005829">
    <property type="term" value="C:cytosol"/>
    <property type="evidence" value="ECO:0007669"/>
    <property type="project" value="TreeGrafter"/>
</dbReference>
<dbReference type="UniPathway" id="UPA00344"/>
<dbReference type="InterPro" id="IPR001453">
    <property type="entry name" value="MoaB/Mog_dom"/>
</dbReference>
<dbReference type="RefSeq" id="WP_140235366.1">
    <property type="nucleotide sequence ID" value="NZ_CP041036.1"/>
</dbReference>
<sequence length="418" mass="45045">MSNTQDHCAQPALLHPDQAIEQLLAQVEATQDTDIVALTQAIDRVLAEDLASSIDLPPFDNSSMDGYAFRFADLATSQDKTTFNLVGSSFAGHTFNGQAVPNSCIRIMTGAPLPSGFDTVQMQEKAQVIDENHISIEHPHRLGANVRKRGEELLAGTKVLHSGIIIRAAEMGVLATIGISQVKVTRKLKVAFFSTGDELRPVGSELALGQIYDSNRYSIQGLLSKSHVEWIDLGVIADDKEAIRGAFREAADQADMVLTSGGVSVGDADYTKQILSEEGQITFWKLAIKPGKPFAFGKIGNAIFCGLPGNPVSSMVTFYKLVLPILNKMQGLKPVTPLSCQARLLSDIHKYPGRVEYQRGILSRNEAGELEVAITGSQGSGMLTSMSLANCFVILDQAQGNTPKGTQVTVEPFNNVLC</sequence>
<dbReference type="Gene3D" id="3.90.105.10">
    <property type="entry name" value="Molybdopterin biosynthesis moea protein, domain 2"/>
    <property type="match status" value="1"/>
</dbReference>
<dbReference type="SUPFAM" id="SSF63867">
    <property type="entry name" value="MoeA C-terminal domain-like"/>
    <property type="match status" value="1"/>
</dbReference>
<dbReference type="Gene3D" id="2.170.190.11">
    <property type="entry name" value="Molybdopterin biosynthesis moea protein, domain 3"/>
    <property type="match status" value="1"/>
</dbReference>
<comment type="function">
    <text evidence="2 13">Catalyzes the insertion of molybdate into adenylated molybdopterin with the concomitant release of AMP.</text>
</comment>
<evidence type="ECO:0000256" key="7">
    <source>
        <dbReference type="ARBA" id="ARBA00022505"/>
    </source>
</evidence>
<protein>
    <recommendedName>
        <fullName evidence="6 13">Molybdopterin molybdenumtransferase</fullName>
        <ecNumber evidence="5 13">2.10.1.1</ecNumber>
    </recommendedName>
</protein>
<dbReference type="FunFam" id="2.40.340.10:FF:000003">
    <property type="entry name" value="Molybdopterin molybdenumtransferase"/>
    <property type="match status" value="1"/>
</dbReference>
<evidence type="ECO:0000256" key="9">
    <source>
        <dbReference type="ARBA" id="ARBA00022723"/>
    </source>
</evidence>
<dbReference type="PANTHER" id="PTHR10192">
    <property type="entry name" value="MOLYBDOPTERIN BIOSYNTHESIS PROTEIN"/>
    <property type="match status" value="1"/>
</dbReference>
<evidence type="ECO:0000313" key="16">
    <source>
        <dbReference type="Proteomes" id="UP000319809"/>
    </source>
</evidence>
<dbReference type="InterPro" id="IPR036425">
    <property type="entry name" value="MoaB/Mog-like_dom_sf"/>
</dbReference>
<dbReference type="InterPro" id="IPR005111">
    <property type="entry name" value="MoeA_C_domain_IV"/>
</dbReference>
<dbReference type="SUPFAM" id="SSF63882">
    <property type="entry name" value="MoeA N-terminal region -like"/>
    <property type="match status" value="1"/>
</dbReference>
<proteinExistence type="inferred from homology"/>
<dbReference type="GO" id="GO:0061599">
    <property type="term" value="F:molybdopterin molybdotransferase activity"/>
    <property type="evidence" value="ECO:0007669"/>
    <property type="project" value="UniProtKB-UniRule"/>
</dbReference>
<dbReference type="Pfam" id="PF03453">
    <property type="entry name" value="MoeA_N"/>
    <property type="match status" value="1"/>
</dbReference>
<evidence type="ECO:0000256" key="8">
    <source>
        <dbReference type="ARBA" id="ARBA00022679"/>
    </source>
</evidence>
<dbReference type="InterPro" id="IPR038987">
    <property type="entry name" value="MoeA-like"/>
</dbReference>
<reference evidence="15 16" key="1">
    <citation type="submission" date="2019-06" db="EMBL/GenBank/DDBJ databases">
        <title>The genome of Shewanella sp. SM1901.</title>
        <authorList>
            <person name="Cha Q."/>
        </authorList>
    </citation>
    <scope>NUCLEOTIDE SEQUENCE [LARGE SCALE GENOMIC DNA]</scope>
    <source>
        <strain evidence="15 16">SM1901</strain>
    </source>
</reference>
<dbReference type="Pfam" id="PF00994">
    <property type="entry name" value="MoCF_biosynth"/>
    <property type="match status" value="1"/>
</dbReference>
<evidence type="ECO:0000256" key="12">
    <source>
        <dbReference type="ARBA" id="ARBA00047317"/>
    </source>
</evidence>
<keyword evidence="11 13" id="KW-0501">Molybdenum cofactor biosynthesis</keyword>
<dbReference type="SMART" id="SM00852">
    <property type="entry name" value="MoCF_biosynth"/>
    <property type="match status" value="1"/>
</dbReference>
<comment type="catalytic activity">
    <reaction evidence="12">
        <text>adenylyl-molybdopterin + molybdate = Mo-molybdopterin + AMP + H(+)</text>
        <dbReference type="Rhea" id="RHEA:35047"/>
        <dbReference type="ChEBI" id="CHEBI:15378"/>
        <dbReference type="ChEBI" id="CHEBI:36264"/>
        <dbReference type="ChEBI" id="CHEBI:62727"/>
        <dbReference type="ChEBI" id="CHEBI:71302"/>
        <dbReference type="ChEBI" id="CHEBI:456215"/>
        <dbReference type="EC" id="2.10.1.1"/>
    </reaction>
</comment>
<dbReference type="InterPro" id="IPR005110">
    <property type="entry name" value="MoeA_linker/N"/>
</dbReference>
<dbReference type="Gene3D" id="3.40.980.10">
    <property type="entry name" value="MoaB/Mog-like domain"/>
    <property type="match status" value="1"/>
</dbReference>
<keyword evidence="9 13" id="KW-0479">Metal-binding</keyword>